<dbReference type="GO" id="GO:0004527">
    <property type="term" value="F:exonuclease activity"/>
    <property type="evidence" value="ECO:0007669"/>
    <property type="project" value="UniProtKB-KW"/>
</dbReference>
<name>A0ABD5IX26_9BACL</name>
<reference evidence="2 3" key="1">
    <citation type="submission" date="2023-03" db="EMBL/GenBank/DDBJ databases">
        <title>Bacillus Genome Sequencing.</title>
        <authorList>
            <person name="Dunlap C."/>
        </authorList>
    </citation>
    <scope>NUCLEOTIDE SEQUENCE [LARGE SCALE GENOMIC DNA]</scope>
    <source>
        <strain evidence="2 3">NRS-38</strain>
    </source>
</reference>
<keyword evidence="2" id="KW-0378">Hydrolase</keyword>
<gene>
    <name evidence="2" type="ORF">P9850_13845</name>
</gene>
<sequence>MIDLMNEQQRFWQRALRLLSLGIPREKISAASETEGRTFQQEAWDRAMLNELKKKQISINTRLEQIPFIIVDTETTGFSPKNGDEIFALAAAKTINGTMKDFYFTLVCPEKEIPEHISQLTGITMEDVRHAPRLKEEMNHFLALMGEGISMGYHIAHDLAFINHFLWTNYRTKWTMRFLELQQVMEAVHRKPFSTLDSALEHYRIICEKRHTADGDVQAMVLLWTNLLQELKQKQIETLHDLYTLLSIYS</sequence>
<keyword evidence="2" id="KW-0540">Nuclease</keyword>
<dbReference type="EMBL" id="JARTLI010000036">
    <property type="protein sequence ID" value="MED5052889.1"/>
    <property type="molecule type" value="Genomic_DNA"/>
</dbReference>
<dbReference type="NCBIfam" id="NF005836">
    <property type="entry name" value="PRK07740.1"/>
    <property type="match status" value="1"/>
</dbReference>
<dbReference type="Proteomes" id="UP001339962">
    <property type="component" value="Unassembled WGS sequence"/>
</dbReference>
<evidence type="ECO:0000313" key="2">
    <source>
        <dbReference type="EMBL" id="MED5052889.1"/>
    </source>
</evidence>
<dbReference type="InterPro" id="IPR013520">
    <property type="entry name" value="Ribonucl_H"/>
</dbReference>
<dbReference type="RefSeq" id="WP_328219123.1">
    <property type="nucleotide sequence ID" value="NZ_JARTLI010000036.1"/>
</dbReference>
<dbReference type="SUPFAM" id="SSF53098">
    <property type="entry name" value="Ribonuclease H-like"/>
    <property type="match status" value="1"/>
</dbReference>
<comment type="caution">
    <text evidence="2">The sequence shown here is derived from an EMBL/GenBank/DDBJ whole genome shotgun (WGS) entry which is preliminary data.</text>
</comment>
<dbReference type="CDD" id="cd06127">
    <property type="entry name" value="DEDDh"/>
    <property type="match status" value="1"/>
</dbReference>
<dbReference type="InterPro" id="IPR036397">
    <property type="entry name" value="RNaseH_sf"/>
</dbReference>
<dbReference type="InterPro" id="IPR012337">
    <property type="entry name" value="RNaseH-like_sf"/>
</dbReference>
<evidence type="ECO:0000259" key="1">
    <source>
        <dbReference type="SMART" id="SM00479"/>
    </source>
</evidence>
<dbReference type="SMART" id="SM00479">
    <property type="entry name" value="EXOIII"/>
    <property type="match status" value="1"/>
</dbReference>
<dbReference type="PANTHER" id="PTHR30231:SF41">
    <property type="entry name" value="DNA POLYMERASE III SUBUNIT EPSILON"/>
    <property type="match status" value="1"/>
</dbReference>
<proteinExistence type="predicted"/>
<accession>A0ABD5IX26</accession>
<evidence type="ECO:0000313" key="3">
    <source>
        <dbReference type="Proteomes" id="UP001339962"/>
    </source>
</evidence>
<organism evidence="2 3">
    <name type="scientific">Anoxybacteroides rupiense</name>
    <dbReference type="NCBI Taxonomy" id="311460"/>
    <lineage>
        <taxon>Bacteria</taxon>
        <taxon>Bacillati</taxon>
        <taxon>Bacillota</taxon>
        <taxon>Bacilli</taxon>
        <taxon>Bacillales</taxon>
        <taxon>Anoxybacillaceae</taxon>
        <taxon>Anoxybacteroides</taxon>
    </lineage>
</organism>
<dbReference type="Pfam" id="PF00929">
    <property type="entry name" value="RNase_T"/>
    <property type="match status" value="1"/>
</dbReference>
<feature type="domain" description="Exonuclease" evidence="1">
    <location>
        <begin position="67"/>
        <end position="233"/>
    </location>
</feature>
<protein>
    <submittedName>
        <fullName evidence="2">Exonuclease domain-containing protein</fullName>
    </submittedName>
</protein>
<keyword evidence="2" id="KW-0269">Exonuclease</keyword>
<dbReference type="Gene3D" id="3.30.420.10">
    <property type="entry name" value="Ribonuclease H-like superfamily/Ribonuclease H"/>
    <property type="match status" value="1"/>
</dbReference>
<dbReference type="PANTHER" id="PTHR30231">
    <property type="entry name" value="DNA POLYMERASE III SUBUNIT EPSILON"/>
    <property type="match status" value="1"/>
</dbReference>
<dbReference type="AlphaFoldDB" id="A0ABD5IX26"/>